<accession>A0A7M7PJM3</accession>
<dbReference type="PANTHER" id="PTHR13131:SF5">
    <property type="entry name" value="CYSTINOSIN"/>
    <property type="match status" value="1"/>
</dbReference>
<comment type="catalytic activity">
    <reaction evidence="10">
        <text>L-cystine(out) + H(+)(out) = L-cystine(in) + H(+)(in)</text>
        <dbReference type="Rhea" id="RHEA:66172"/>
        <dbReference type="ChEBI" id="CHEBI:15378"/>
        <dbReference type="ChEBI" id="CHEBI:35491"/>
    </reaction>
    <physiologicalReaction direction="left-to-right" evidence="10">
        <dbReference type="Rhea" id="RHEA:66173"/>
    </physiologicalReaction>
</comment>
<dbReference type="FunFam" id="1.20.1280.290:FF:000016">
    <property type="entry name" value="Cystinosin homolog"/>
    <property type="match status" value="1"/>
</dbReference>
<feature type="transmembrane region" description="Helical" evidence="12">
    <location>
        <begin position="266"/>
        <end position="283"/>
    </location>
</feature>
<evidence type="ECO:0000256" key="13">
    <source>
        <dbReference type="SAM" id="SignalP"/>
    </source>
</evidence>
<dbReference type="Proteomes" id="UP000007110">
    <property type="component" value="Unassembled WGS sequence"/>
</dbReference>
<dbReference type="SMART" id="SM00679">
    <property type="entry name" value="CTNS"/>
    <property type="match status" value="2"/>
</dbReference>
<feature type="compositionally biased region" description="Polar residues" evidence="11">
    <location>
        <begin position="379"/>
        <end position="389"/>
    </location>
</feature>
<dbReference type="RefSeq" id="XP_030852476.1">
    <property type="nucleotide sequence ID" value="XM_030996616.1"/>
</dbReference>
<dbReference type="GeneID" id="754752"/>
<dbReference type="GO" id="GO:0005765">
    <property type="term" value="C:lysosomal membrane"/>
    <property type="evidence" value="ECO:0000318"/>
    <property type="project" value="GO_Central"/>
</dbReference>
<comment type="subcellular location">
    <subcellularLocation>
        <location evidence="1">Lysosome membrane</location>
        <topology evidence="1">Multi-pass membrane protein</topology>
    </subcellularLocation>
</comment>
<comment type="similarity">
    <text evidence="2">Belongs to the cystinosin family.</text>
</comment>
<evidence type="ECO:0000256" key="11">
    <source>
        <dbReference type="SAM" id="MobiDB-lite"/>
    </source>
</evidence>
<dbReference type="GO" id="GO:0015811">
    <property type="term" value="P:L-cystine transport"/>
    <property type="evidence" value="ECO:0000318"/>
    <property type="project" value="GO_Central"/>
</dbReference>
<evidence type="ECO:0000256" key="3">
    <source>
        <dbReference type="ARBA" id="ARBA00022448"/>
    </source>
</evidence>
<dbReference type="KEGG" id="spu:754752"/>
<evidence type="ECO:0000256" key="6">
    <source>
        <dbReference type="ARBA" id="ARBA00022847"/>
    </source>
</evidence>
<evidence type="ECO:0000313" key="14">
    <source>
        <dbReference type="EnsemblMetazoa" id="XP_030852476"/>
    </source>
</evidence>
<reference evidence="14" key="2">
    <citation type="submission" date="2021-01" db="UniProtKB">
        <authorList>
            <consortium name="EnsemblMetazoa"/>
        </authorList>
    </citation>
    <scope>IDENTIFICATION</scope>
</reference>
<keyword evidence="9" id="KW-0458">Lysosome</keyword>
<keyword evidence="15" id="KW-1185">Reference proteome</keyword>
<dbReference type="Gene3D" id="1.20.1280.290">
    <property type="match status" value="2"/>
</dbReference>
<keyword evidence="4 12" id="KW-0812">Transmembrane</keyword>
<dbReference type="AlphaFoldDB" id="A0A7M7PJM3"/>
<feature type="transmembrane region" description="Helical" evidence="12">
    <location>
        <begin position="120"/>
        <end position="141"/>
    </location>
</feature>
<feature type="chain" id="PRO_5029810745" description="Cystinosin" evidence="13">
    <location>
        <begin position="21"/>
        <end position="389"/>
    </location>
</feature>
<evidence type="ECO:0000256" key="12">
    <source>
        <dbReference type="SAM" id="Phobius"/>
    </source>
</evidence>
<dbReference type="OrthoDB" id="75720at2759"/>
<dbReference type="EnsemblMetazoa" id="XM_030996616">
    <property type="protein sequence ID" value="XP_030852476"/>
    <property type="gene ID" value="LOC754752"/>
</dbReference>
<evidence type="ECO:0000256" key="4">
    <source>
        <dbReference type="ARBA" id="ARBA00022692"/>
    </source>
</evidence>
<dbReference type="Pfam" id="PF04193">
    <property type="entry name" value="PQ-loop"/>
    <property type="match status" value="2"/>
</dbReference>
<dbReference type="FunFam" id="1.20.1280.290:FF:000070">
    <property type="entry name" value="Predicted protein"/>
    <property type="match status" value="1"/>
</dbReference>
<evidence type="ECO:0000256" key="2">
    <source>
        <dbReference type="ARBA" id="ARBA00006855"/>
    </source>
</evidence>
<dbReference type="GO" id="GO:0015184">
    <property type="term" value="F:L-cystine transmembrane transporter activity"/>
    <property type="evidence" value="ECO:0000318"/>
    <property type="project" value="GO_Central"/>
</dbReference>
<evidence type="ECO:0008006" key="16">
    <source>
        <dbReference type="Google" id="ProtNLM"/>
    </source>
</evidence>
<organism evidence="14 15">
    <name type="scientific">Strongylocentrotus purpuratus</name>
    <name type="common">Purple sea urchin</name>
    <dbReference type="NCBI Taxonomy" id="7668"/>
    <lineage>
        <taxon>Eukaryota</taxon>
        <taxon>Metazoa</taxon>
        <taxon>Echinodermata</taxon>
        <taxon>Eleutherozoa</taxon>
        <taxon>Echinozoa</taxon>
        <taxon>Echinoidea</taxon>
        <taxon>Euechinoidea</taxon>
        <taxon>Echinacea</taxon>
        <taxon>Camarodonta</taxon>
        <taxon>Echinidea</taxon>
        <taxon>Strongylocentrotidae</taxon>
        <taxon>Strongylocentrotus</taxon>
    </lineage>
</organism>
<keyword evidence="13" id="KW-0732">Signal</keyword>
<evidence type="ECO:0000256" key="10">
    <source>
        <dbReference type="ARBA" id="ARBA00048473"/>
    </source>
</evidence>
<dbReference type="GO" id="GO:0015293">
    <property type="term" value="F:symporter activity"/>
    <property type="evidence" value="ECO:0007669"/>
    <property type="project" value="UniProtKB-KW"/>
</dbReference>
<evidence type="ECO:0000256" key="5">
    <source>
        <dbReference type="ARBA" id="ARBA00022737"/>
    </source>
</evidence>
<keyword evidence="6" id="KW-0769">Symport</keyword>
<protein>
    <recommendedName>
        <fullName evidence="16">Cystinosin</fullName>
    </recommendedName>
</protein>
<keyword evidence="8 12" id="KW-0472">Membrane</keyword>
<reference evidence="15" key="1">
    <citation type="submission" date="2015-02" db="EMBL/GenBank/DDBJ databases">
        <title>Genome sequencing for Strongylocentrotus purpuratus.</title>
        <authorList>
            <person name="Murali S."/>
            <person name="Liu Y."/>
            <person name="Vee V."/>
            <person name="English A."/>
            <person name="Wang M."/>
            <person name="Skinner E."/>
            <person name="Han Y."/>
            <person name="Muzny D.M."/>
            <person name="Worley K.C."/>
            <person name="Gibbs R.A."/>
        </authorList>
    </citation>
    <scope>NUCLEOTIDE SEQUENCE</scope>
</reference>
<evidence type="ECO:0000256" key="9">
    <source>
        <dbReference type="ARBA" id="ARBA00023228"/>
    </source>
</evidence>
<sequence>MEKIFTLIITIALAGSLGNGYNVTTGTEKLIVEIGKNGSFTITPKVDLQETAQIELFNDKYEIASIPSEVDIPSNSSSPVSITVSSLSVGVCHISMNTTSSELGDLSGLFVEVNVVQSSALSIVVIVVGWIYFLAWSVSFYPQVILNIKRKSVIGLNFDFLAYNITGFVAYGVFNVGMYWIEPIKDAYKAKNPYGVNPVLLNDVIFTLHAVLITAITIFQCFIYERGRQRVSIISRVILAGMWLFALITLIITAASSGSVITWLEFIYYFSYIKLGVTLIKYIPQVYMNYRRKSTEGWSIGNVLLDSTGGSFSLLQMFLISYNNNDWASIFGDPTKFGLGVFSIAFDIIFIIQHYVLYRDQAPSDSSGENKPLMKNEEYTSSGSIINAQ</sequence>
<feature type="transmembrane region" description="Helical" evidence="12">
    <location>
        <begin position="161"/>
        <end position="181"/>
    </location>
</feature>
<feature type="signal peptide" evidence="13">
    <location>
        <begin position="1"/>
        <end position="20"/>
    </location>
</feature>
<dbReference type="OMA" id="WIDVIYT"/>
<feature type="transmembrane region" description="Helical" evidence="12">
    <location>
        <begin position="237"/>
        <end position="260"/>
    </location>
</feature>
<evidence type="ECO:0000313" key="15">
    <source>
        <dbReference type="Proteomes" id="UP000007110"/>
    </source>
</evidence>
<feature type="transmembrane region" description="Helical" evidence="12">
    <location>
        <begin position="303"/>
        <end position="322"/>
    </location>
</feature>
<keyword evidence="3" id="KW-0813">Transport</keyword>
<dbReference type="PANTHER" id="PTHR13131">
    <property type="entry name" value="CYSTINOSIN"/>
    <property type="match status" value="1"/>
</dbReference>
<keyword evidence="5" id="KW-0677">Repeat</keyword>
<dbReference type="InParanoid" id="A0A7M7PJM3"/>
<name>A0A7M7PJM3_STRPU</name>
<keyword evidence="7 12" id="KW-1133">Transmembrane helix</keyword>
<feature type="region of interest" description="Disordered" evidence="11">
    <location>
        <begin position="365"/>
        <end position="389"/>
    </location>
</feature>
<proteinExistence type="inferred from homology"/>
<dbReference type="NCBIfam" id="TIGR00951">
    <property type="entry name" value="2A43"/>
    <property type="match status" value="1"/>
</dbReference>
<feature type="transmembrane region" description="Helical" evidence="12">
    <location>
        <begin position="204"/>
        <end position="225"/>
    </location>
</feature>
<dbReference type="InterPro" id="IPR006603">
    <property type="entry name" value="PQ-loop_rpt"/>
</dbReference>
<dbReference type="InterPro" id="IPR005282">
    <property type="entry name" value="LC_transporter"/>
</dbReference>
<feature type="transmembrane region" description="Helical" evidence="12">
    <location>
        <begin position="337"/>
        <end position="358"/>
    </location>
</feature>
<evidence type="ECO:0000256" key="1">
    <source>
        <dbReference type="ARBA" id="ARBA00004155"/>
    </source>
</evidence>
<evidence type="ECO:0000256" key="7">
    <source>
        <dbReference type="ARBA" id="ARBA00022989"/>
    </source>
</evidence>
<evidence type="ECO:0000256" key="8">
    <source>
        <dbReference type="ARBA" id="ARBA00023136"/>
    </source>
</evidence>